<dbReference type="PANTHER" id="PTHR46796">
    <property type="entry name" value="HTH-TYPE TRANSCRIPTIONAL ACTIVATOR RHAS-RELATED"/>
    <property type="match status" value="1"/>
</dbReference>
<evidence type="ECO:0000313" key="5">
    <source>
        <dbReference type="EMBL" id="MDO1583453.1"/>
    </source>
</evidence>
<organism evidence="5 6">
    <name type="scientific">Rhizobium oryzicola</name>
    <dbReference type="NCBI Taxonomy" id="1232668"/>
    <lineage>
        <taxon>Bacteria</taxon>
        <taxon>Pseudomonadati</taxon>
        <taxon>Pseudomonadota</taxon>
        <taxon>Alphaproteobacteria</taxon>
        <taxon>Hyphomicrobiales</taxon>
        <taxon>Rhizobiaceae</taxon>
        <taxon>Rhizobium/Agrobacterium group</taxon>
        <taxon>Rhizobium</taxon>
    </lineage>
</organism>
<proteinExistence type="predicted"/>
<evidence type="ECO:0000313" key="6">
    <source>
        <dbReference type="Proteomes" id="UP001169006"/>
    </source>
</evidence>
<protein>
    <submittedName>
        <fullName evidence="5">AraC family transcriptional regulator</fullName>
    </submittedName>
</protein>
<keyword evidence="2" id="KW-0238">DNA-binding</keyword>
<dbReference type="InterPro" id="IPR018060">
    <property type="entry name" value="HTH_AraC"/>
</dbReference>
<keyword evidence="6" id="KW-1185">Reference proteome</keyword>
<evidence type="ECO:0000256" key="2">
    <source>
        <dbReference type="ARBA" id="ARBA00023125"/>
    </source>
</evidence>
<dbReference type="Gene3D" id="1.10.10.60">
    <property type="entry name" value="Homeodomain-like"/>
    <property type="match status" value="2"/>
</dbReference>
<dbReference type="PRINTS" id="PR00032">
    <property type="entry name" value="HTHARAC"/>
</dbReference>
<dbReference type="Pfam" id="PF14525">
    <property type="entry name" value="AraC_binding_2"/>
    <property type="match status" value="1"/>
</dbReference>
<dbReference type="RefSeq" id="WP_302077640.1">
    <property type="nucleotide sequence ID" value="NZ_JAUKWQ010000004.1"/>
</dbReference>
<feature type="domain" description="HTH araC/xylS-type" evidence="4">
    <location>
        <begin position="213"/>
        <end position="312"/>
    </location>
</feature>
<dbReference type="SUPFAM" id="SSF46689">
    <property type="entry name" value="Homeodomain-like"/>
    <property type="match status" value="2"/>
</dbReference>
<evidence type="ECO:0000259" key="4">
    <source>
        <dbReference type="PROSITE" id="PS01124"/>
    </source>
</evidence>
<dbReference type="SMART" id="SM00342">
    <property type="entry name" value="HTH_ARAC"/>
    <property type="match status" value="1"/>
</dbReference>
<evidence type="ECO:0000256" key="1">
    <source>
        <dbReference type="ARBA" id="ARBA00023015"/>
    </source>
</evidence>
<sequence>MQSKVEYSSSNIAKLEEHLSSSYSPVEIRPLGSYENFGFNGMVNTIGHVTLELFTAVGSYEIKPIAPMDATMFVIVMDHQIAINSKISDLRLGRGMATVYHHPVDVKLQDGSQQLSLIVPDNVLQSRLCHLLDGRAGRPLRFDNVALPANALKQFAAAVQSLPGSPIVQLAEGAPGQSSGLEDFIVDSLILNFPNNNSGFLSNAPQLSPRQVKRALEFIHSAPHRHISAVTLADVSGVSTRALQYAFKKATGRTISEYQTALRLEMAGKEILKSAHRSIEDIARSLGFSSPSNFSQVFKKTYGVSPTKFREMHF</sequence>
<keyword evidence="3" id="KW-0804">Transcription</keyword>
<keyword evidence="1" id="KW-0805">Transcription regulation</keyword>
<comment type="caution">
    <text evidence="5">The sequence shown here is derived from an EMBL/GenBank/DDBJ whole genome shotgun (WGS) entry which is preliminary data.</text>
</comment>
<name>A0ABT8SYG8_9HYPH</name>
<dbReference type="EMBL" id="JAUKWQ010000004">
    <property type="protein sequence ID" value="MDO1583453.1"/>
    <property type="molecule type" value="Genomic_DNA"/>
</dbReference>
<reference evidence="5" key="1">
    <citation type="journal article" date="2015" name="Int. J. Syst. Evol. Microbiol.">
        <title>Rhizobium oryzicola sp. nov., potential plant-growth-promoting endophytic bacteria isolated from rice roots.</title>
        <authorList>
            <person name="Zhang X.X."/>
            <person name="Gao J.S."/>
            <person name="Cao Y.H."/>
            <person name="Sheirdil R.A."/>
            <person name="Wang X.C."/>
            <person name="Zhang L."/>
        </authorList>
    </citation>
    <scope>NUCLEOTIDE SEQUENCE</scope>
    <source>
        <strain evidence="5">05753</strain>
    </source>
</reference>
<dbReference type="InterPro" id="IPR009057">
    <property type="entry name" value="Homeodomain-like_sf"/>
</dbReference>
<accession>A0ABT8SYG8</accession>
<gene>
    <name evidence="5" type="ORF">Q2T52_15290</name>
</gene>
<dbReference type="InterPro" id="IPR035418">
    <property type="entry name" value="AraC-bd_2"/>
</dbReference>
<evidence type="ECO:0000256" key="3">
    <source>
        <dbReference type="ARBA" id="ARBA00023163"/>
    </source>
</evidence>
<reference evidence="5" key="2">
    <citation type="submission" date="2023-07" db="EMBL/GenBank/DDBJ databases">
        <authorList>
            <person name="Sun H."/>
        </authorList>
    </citation>
    <scope>NUCLEOTIDE SEQUENCE</scope>
    <source>
        <strain evidence="5">05753</strain>
    </source>
</reference>
<dbReference type="Pfam" id="PF12833">
    <property type="entry name" value="HTH_18"/>
    <property type="match status" value="1"/>
</dbReference>
<dbReference type="PROSITE" id="PS01124">
    <property type="entry name" value="HTH_ARAC_FAMILY_2"/>
    <property type="match status" value="1"/>
</dbReference>
<dbReference type="InterPro" id="IPR050204">
    <property type="entry name" value="AraC_XylS_family_regulators"/>
</dbReference>
<dbReference type="InterPro" id="IPR020449">
    <property type="entry name" value="Tscrpt_reg_AraC-type_HTH"/>
</dbReference>
<dbReference type="Proteomes" id="UP001169006">
    <property type="component" value="Unassembled WGS sequence"/>
</dbReference>